<sequence length="251" mass="28071">MKTLLLLLALVGLHSMSLFAQESKAICDEIDALMGQIKIAEAKAKVDDALSKFPNDFEVLWRASRVYVVYGDTRPKSEQEQIYVKAKEFADKAIQLNPQASVGYVRRAAANGKVALFKGVLSVKDLVKQTKADAEKAIQLNSSGPQVLATAYYILGRTHLKLSETPEVMRMPLGLAWGNLDDAIKYLAKAVELRGDFIMFRLDYARALQKDDKLDQAREQLKEIASLKVQEYGDEERKKEAAYLLESIKGK</sequence>
<dbReference type="SUPFAM" id="SSF48452">
    <property type="entry name" value="TPR-like"/>
    <property type="match status" value="1"/>
</dbReference>
<protein>
    <submittedName>
        <fullName evidence="2">Tetratricopeptide repeat protein</fullName>
    </submittedName>
</protein>
<dbReference type="InterPro" id="IPR011990">
    <property type="entry name" value="TPR-like_helical_dom_sf"/>
</dbReference>
<dbReference type="AlphaFoldDB" id="A0A395LXY1"/>
<feature type="signal peptide" evidence="1">
    <location>
        <begin position="1"/>
        <end position="20"/>
    </location>
</feature>
<keyword evidence="1" id="KW-0732">Signal</keyword>
<feature type="chain" id="PRO_5017208665" evidence="1">
    <location>
        <begin position="21"/>
        <end position="251"/>
    </location>
</feature>
<evidence type="ECO:0000313" key="2">
    <source>
        <dbReference type="EMBL" id="RFM23420.1"/>
    </source>
</evidence>
<gene>
    <name evidence="2" type="ORF">D0433_10825</name>
</gene>
<dbReference type="Gene3D" id="1.25.40.10">
    <property type="entry name" value="Tetratricopeptide repeat domain"/>
    <property type="match status" value="1"/>
</dbReference>
<dbReference type="EMBL" id="PHFL01000065">
    <property type="protein sequence ID" value="RFM23420.1"/>
    <property type="molecule type" value="Genomic_DNA"/>
</dbReference>
<organism evidence="2 3">
    <name type="scientific">Candidatus Thermochlorobacter aerophilus</name>
    <dbReference type="NCBI Taxonomy" id="1868324"/>
    <lineage>
        <taxon>Bacteria</taxon>
        <taxon>Pseudomonadati</taxon>
        <taxon>Chlorobiota</taxon>
        <taxon>Chlorobiia</taxon>
        <taxon>Chlorobiales</taxon>
        <taxon>Candidatus Thermochlorobacteriaceae</taxon>
        <taxon>Candidatus Thermochlorobacter</taxon>
    </lineage>
</organism>
<reference evidence="2 3" key="1">
    <citation type="journal article" date="2011" name="ISME J.">
        <title>Community ecology of hot spring cyanobacterial mats: predominant populations and their functional potential.</title>
        <authorList>
            <person name="Klatt C.G."/>
            <person name="Wood J.M."/>
            <person name="Rusch D.B."/>
            <person name="Bateson M.M."/>
            <person name="Hamamura N."/>
            <person name="Heidelberg J.F."/>
            <person name="Grossman A.R."/>
            <person name="Bhaya D."/>
            <person name="Cohan F.M."/>
            <person name="Kuhl M."/>
            <person name="Bryant D.A."/>
            <person name="Ward D.M."/>
        </authorList>
    </citation>
    <scope>NUCLEOTIDE SEQUENCE [LARGE SCALE GENOMIC DNA]</scope>
    <source>
        <strain evidence="2">OS</strain>
    </source>
</reference>
<proteinExistence type="predicted"/>
<evidence type="ECO:0000313" key="3">
    <source>
        <dbReference type="Proteomes" id="UP000266389"/>
    </source>
</evidence>
<evidence type="ECO:0000256" key="1">
    <source>
        <dbReference type="SAM" id="SignalP"/>
    </source>
</evidence>
<accession>A0A395LXY1</accession>
<dbReference type="Proteomes" id="UP000266389">
    <property type="component" value="Unassembled WGS sequence"/>
</dbReference>
<name>A0A395LXY1_9BACT</name>
<dbReference type="Pfam" id="PF14559">
    <property type="entry name" value="TPR_19"/>
    <property type="match status" value="1"/>
</dbReference>
<comment type="caution">
    <text evidence="2">The sequence shown here is derived from an EMBL/GenBank/DDBJ whole genome shotgun (WGS) entry which is preliminary data.</text>
</comment>